<keyword evidence="2" id="KW-1185">Reference proteome</keyword>
<protein>
    <submittedName>
        <fullName evidence="1">Uncharacterized protein</fullName>
    </submittedName>
</protein>
<accession>A0A392REK2</accession>
<organism evidence="1 2">
    <name type="scientific">Trifolium medium</name>
    <dbReference type="NCBI Taxonomy" id="97028"/>
    <lineage>
        <taxon>Eukaryota</taxon>
        <taxon>Viridiplantae</taxon>
        <taxon>Streptophyta</taxon>
        <taxon>Embryophyta</taxon>
        <taxon>Tracheophyta</taxon>
        <taxon>Spermatophyta</taxon>
        <taxon>Magnoliopsida</taxon>
        <taxon>eudicotyledons</taxon>
        <taxon>Gunneridae</taxon>
        <taxon>Pentapetalae</taxon>
        <taxon>rosids</taxon>
        <taxon>fabids</taxon>
        <taxon>Fabales</taxon>
        <taxon>Fabaceae</taxon>
        <taxon>Papilionoideae</taxon>
        <taxon>50 kb inversion clade</taxon>
        <taxon>NPAAA clade</taxon>
        <taxon>Hologalegina</taxon>
        <taxon>IRL clade</taxon>
        <taxon>Trifolieae</taxon>
        <taxon>Trifolium</taxon>
    </lineage>
</organism>
<reference evidence="1 2" key="1">
    <citation type="journal article" date="2018" name="Front. Plant Sci.">
        <title>Red Clover (Trifolium pratense) and Zigzag Clover (T. medium) - A Picture of Genomic Similarities and Differences.</title>
        <authorList>
            <person name="Dluhosova J."/>
            <person name="Istvanek J."/>
            <person name="Nedelnik J."/>
            <person name="Repkova J."/>
        </authorList>
    </citation>
    <scope>NUCLEOTIDE SEQUENCE [LARGE SCALE GENOMIC DNA]</scope>
    <source>
        <strain evidence="2">cv. 10/8</strain>
        <tissue evidence="1">Leaf</tissue>
    </source>
</reference>
<dbReference type="AlphaFoldDB" id="A0A392REK2"/>
<name>A0A392REK2_9FABA</name>
<evidence type="ECO:0000313" key="2">
    <source>
        <dbReference type="Proteomes" id="UP000265520"/>
    </source>
</evidence>
<dbReference type="EMBL" id="LXQA010213776">
    <property type="protein sequence ID" value="MCI34454.1"/>
    <property type="molecule type" value="Genomic_DNA"/>
</dbReference>
<dbReference type="Proteomes" id="UP000265520">
    <property type="component" value="Unassembled WGS sequence"/>
</dbReference>
<sequence length="28" mass="2945">GKHACVNLIEVSPLVGLGSEILLWDGQP</sequence>
<comment type="caution">
    <text evidence="1">The sequence shown here is derived from an EMBL/GenBank/DDBJ whole genome shotgun (WGS) entry which is preliminary data.</text>
</comment>
<feature type="non-terminal residue" evidence="1">
    <location>
        <position position="1"/>
    </location>
</feature>
<proteinExistence type="predicted"/>
<evidence type="ECO:0000313" key="1">
    <source>
        <dbReference type="EMBL" id="MCI34454.1"/>
    </source>
</evidence>